<dbReference type="GO" id="GO:0005886">
    <property type="term" value="C:plasma membrane"/>
    <property type="evidence" value="ECO:0007669"/>
    <property type="project" value="UniProtKB-SubCell"/>
</dbReference>
<dbReference type="SUPFAM" id="SSF56281">
    <property type="entry name" value="Metallo-hydrolase/oxidoreductase"/>
    <property type="match status" value="1"/>
</dbReference>
<dbReference type="InterPro" id="IPR004477">
    <property type="entry name" value="ComEC_N"/>
</dbReference>
<evidence type="ECO:0000256" key="3">
    <source>
        <dbReference type="ARBA" id="ARBA00022692"/>
    </source>
</evidence>
<reference evidence="8 9" key="1">
    <citation type="submission" date="2017-08" db="EMBL/GenBank/DDBJ databases">
        <title>Virgibacillus indicus sp. nov. and Virgibacillus profoundi sp. nov, two moderately halophilic bacteria isolated from marine sediment by using the Microfluidic Streak Plate.</title>
        <authorList>
            <person name="Xu B."/>
            <person name="Hu B."/>
            <person name="Wang J."/>
            <person name="Zhu Y."/>
            <person name="Huang L."/>
            <person name="Du W."/>
            <person name="Huang Y."/>
        </authorList>
    </citation>
    <scope>NUCLEOTIDE SEQUENCE [LARGE SCALE GENOMIC DNA]</scope>
    <source>
        <strain evidence="8 9">IO3-P2-C2</strain>
    </source>
</reference>
<evidence type="ECO:0000256" key="6">
    <source>
        <dbReference type="SAM" id="Phobius"/>
    </source>
</evidence>
<dbReference type="InterPro" id="IPR025405">
    <property type="entry name" value="DUF4131"/>
</dbReference>
<comment type="subcellular location">
    <subcellularLocation>
        <location evidence="1">Cell membrane</location>
        <topology evidence="1">Multi-pass membrane protein</topology>
    </subcellularLocation>
</comment>
<gene>
    <name evidence="8" type="ORF">CIL03_01865</name>
</gene>
<feature type="transmembrane region" description="Helical" evidence="6">
    <location>
        <begin position="267"/>
        <end position="287"/>
    </location>
</feature>
<comment type="caution">
    <text evidence="8">The sequence shown here is derived from an EMBL/GenBank/DDBJ whole genome shotgun (WGS) entry which is preliminary data.</text>
</comment>
<feature type="domain" description="Metallo-beta-lactamase" evidence="7">
    <location>
        <begin position="511"/>
        <end position="713"/>
    </location>
</feature>
<feature type="transmembrane region" description="Helical" evidence="6">
    <location>
        <begin position="478"/>
        <end position="498"/>
    </location>
</feature>
<dbReference type="InterPro" id="IPR052159">
    <property type="entry name" value="Competence_DNA_uptake"/>
</dbReference>
<dbReference type="NCBIfam" id="TIGR00361">
    <property type="entry name" value="ComEC_Rec2"/>
    <property type="match status" value="1"/>
</dbReference>
<feature type="transmembrane region" description="Helical" evidence="6">
    <location>
        <begin position="46"/>
        <end position="62"/>
    </location>
</feature>
<evidence type="ECO:0000313" key="9">
    <source>
        <dbReference type="Proteomes" id="UP000216498"/>
    </source>
</evidence>
<evidence type="ECO:0000256" key="4">
    <source>
        <dbReference type="ARBA" id="ARBA00022989"/>
    </source>
</evidence>
<dbReference type="GO" id="GO:0030420">
    <property type="term" value="P:establishment of competence for transformation"/>
    <property type="evidence" value="ECO:0007669"/>
    <property type="project" value="InterPro"/>
</dbReference>
<dbReference type="InterPro" id="IPR001279">
    <property type="entry name" value="Metallo-B-lactamas"/>
</dbReference>
<dbReference type="InterPro" id="IPR035681">
    <property type="entry name" value="ComA-like_MBL"/>
</dbReference>
<dbReference type="CDD" id="cd07731">
    <property type="entry name" value="ComA-like_MBL-fold"/>
    <property type="match status" value="1"/>
</dbReference>
<feature type="transmembrane region" description="Helical" evidence="6">
    <location>
        <begin position="6"/>
        <end position="39"/>
    </location>
</feature>
<dbReference type="InterPro" id="IPR036866">
    <property type="entry name" value="RibonucZ/Hydroxyglut_hydro"/>
</dbReference>
<dbReference type="PANTHER" id="PTHR30619">
    <property type="entry name" value="DNA INTERNALIZATION/COMPETENCE PROTEIN COMEC/REC2"/>
    <property type="match status" value="1"/>
</dbReference>
<keyword evidence="2" id="KW-1003">Cell membrane</keyword>
<accession>A0A265NDM3</accession>
<feature type="transmembrane region" description="Helical" evidence="6">
    <location>
        <begin position="326"/>
        <end position="349"/>
    </location>
</feature>
<keyword evidence="9" id="KW-1185">Reference proteome</keyword>
<evidence type="ECO:0000313" key="8">
    <source>
        <dbReference type="EMBL" id="OZU89911.1"/>
    </source>
</evidence>
<dbReference type="SMART" id="SM00849">
    <property type="entry name" value="Lactamase_B"/>
    <property type="match status" value="1"/>
</dbReference>
<dbReference type="PANTHER" id="PTHR30619:SF1">
    <property type="entry name" value="RECOMBINATION PROTEIN 2"/>
    <property type="match status" value="1"/>
</dbReference>
<dbReference type="RefSeq" id="WP_094883512.1">
    <property type="nucleotide sequence ID" value="NZ_NPMS01000001.1"/>
</dbReference>
<feature type="transmembrane region" description="Helical" evidence="6">
    <location>
        <begin position="235"/>
        <end position="255"/>
    </location>
</feature>
<evidence type="ECO:0000256" key="1">
    <source>
        <dbReference type="ARBA" id="ARBA00004651"/>
    </source>
</evidence>
<dbReference type="Proteomes" id="UP000216498">
    <property type="component" value="Unassembled WGS sequence"/>
</dbReference>
<proteinExistence type="predicted"/>
<dbReference type="AlphaFoldDB" id="A0A265NDM3"/>
<dbReference type="Pfam" id="PF13567">
    <property type="entry name" value="DUF4131"/>
    <property type="match status" value="1"/>
</dbReference>
<dbReference type="Pfam" id="PF03772">
    <property type="entry name" value="Competence"/>
    <property type="match status" value="1"/>
</dbReference>
<dbReference type="OrthoDB" id="9761531at2"/>
<name>A0A265NDM3_9BACI</name>
<dbReference type="EMBL" id="NPMS01000001">
    <property type="protein sequence ID" value="OZU89911.1"/>
    <property type="molecule type" value="Genomic_DNA"/>
</dbReference>
<feature type="transmembrane region" description="Helical" evidence="6">
    <location>
        <begin position="293"/>
        <end position="319"/>
    </location>
</feature>
<dbReference type="Pfam" id="PF00753">
    <property type="entry name" value="Lactamase_B"/>
    <property type="match status" value="1"/>
</dbReference>
<dbReference type="Gene3D" id="3.60.15.10">
    <property type="entry name" value="Ribonuclease Z/Hydroxyacylglutathione hydrolase-like"/>
    <property type="match status" value="1"/>
</dbReference>
<keyword evidence="3 6" id="KW-0812">Transmembrane</keyword>
<organism evidence="8 9">
    <name type="scientific">Virgibacillus indicus</name>
    <dbReference type="NCBI Taxonomy" id="2024554"/>
    <lineage>
        <taxon>Bacteria</taxon>
        <taxon>Bacillati</taxon>
        <taxon>Bacillota</taxon>
        <taxon>Bacilli</taxon>
        <taxon>Bacillales</taxon>
        <taxon>Bacillaceae</taxon>
        <taxon>Virgibacillus</taxon>
    </lineage>
</organism>
<protein>
    <submittedName>
        <fullName evidence="8">DNA internalization-related competence protein ComEC/Rec2</fullName>
    </submittedName>
</protein>
<evidence type="ECO:0000256" key="2">
    <source>
        <dbReference type="ARBA" id="ARBA00022475"/>
    </source>
</evidence>
<feature type="transmembrane region" description="Helical" evidence="6">
    <location>
        <begin position="355"/>
        <end position="379"/>
    </location>
</feature>
<evidence type="ECO:0000256" key="5">
    <source>
        <dbReference type="ARBA" id="ARBA00023136"/>
    </source>
</evidence>
<dbReference type="InterPro" id="IPR004797">
    <property type="entry name" value="Competence_ComEC/Rec2"/>
</dbReference>
<evidence type="ECO:0000259" key="7">
    <source>
        <dbReference type="SMART" id="SM00849"/>
    </source>
</evidence>
<sequence length="760" mass="86611">MRGHWHFIAIAVTISFLTISLETFWFSAGLLIWLFYLFYNERIRRLVVLVSIAFFLFFYMYIPDINNVTTAEYPKEINQISGKITGPIHASNKKVDFKFENPSNTSFMIIYFPDEKEQTSINDHSTIKHGAVCTIKGEIEVPENSRNPGQFDYQKYLLSKGIAYQVKVKSLNDINCTGSSPLNRIFTIRDNLLAHVMENISKETAAWLNALVLGDDTHLDEDIVELFQRWSLSHILAISGLHIGLVVGFVYFLLIKLNLVTKEKAQWLMILFLPVYAVIAGGEPSVWRSATMVLLFIIIRKIRLDFSVTDILSIVFLLLILVDKYIVYHVGFQLSFVVTFGLLLSRQWISQTNSALLQVFYISFVAQLMILPLQLAYFYTFQPLSIILNVLVVPYFSLFVIPFMFIMLMLSPFPIIANIFDSLFKEVHQIALHIIQLIDMSLNYPFTIGPLPILSAVLFYVLYYMFMNKLQKQKSIQAFLFGLGITVLVIGMAVRPYLSPEGRVTMLDIGQGDAFVIELPYREGVIFIDAGARFSFTDKQPNDSVYKQIIKPYLFSRGIGYVDHLFLTHEDIDHMGSAVSLVKEFDIKKVTVSPFYAFTDEMKPVLQNNWIELQQVERSDKVIIGTQTFHVLAPYKNKLSANENSLVLFTNMGGENWLFTGDIGKEEENELIKTYPNLSVDILKIAHHGSNTSTDESFINQVKPLYGLISVGRNNMFGHPAPGVTETLEGANVQILRTDINGAVQFQYKGNNGTFFKYIP</sequence>
<keyword evidence="5 6" id="KW-0472">Membrane</keyword>
<feature type="transmembrane region" description="Helical" evidence="6">
    <location>
        <begin position="446"/>
        <end position="466"/>
    </location>
</feature>
<keyword evidence="4 6" id="KW-1133">Transmembrane helix</keyword>
<feature type="transmembrane region" description="Helical" evidence="6">
    <location>
        <begin position="386"/>
        <end position="410"/>
    </location>
</feature>
<dbReference type="NCBIfam" id="TIGR00360">
    <property type="entry name" value="ComEC_N-term"/>
    <property type="match status" value="1"/>
</dbReference>